<gene>
    <name evidence="1" type="ORF">DesU5LDRAFT_3757</name>
</gene>
<proteinExistence type="predicted"/>
<reference evidence="1" key="1">
    <citation type="submission" date="2011-11" db="EMBL/GenBank/DDBJ databases">
        <title>Improved High-Quality Draft sequence of Desulfovibrio sp. U5L.</title>
        <authorList>
            <consortium name="US DOE Joint Genome Institute"/>
            <person name="Lucas S."/>
            <person name="Han J."/>
            <person name="Lapidus A."/>
            <person name="Cheng J.-F."/>
            <person name="Goodwin L."/>
            <person name="Pitluck S."/>
            <person name="Peters L."/>
            <person name="Ovchinnikova G."/>
            <person name="Held B."/>
            <person name="Detter J.C."/>
            <person name="Han C."/>
            <person name="Tapia R."/>
            <person name="Land M."/>
            <person name="Hauser L."/>
            <person name="Kyrpides N."/>
            <person name="Ivanova N."/>
            <person name="Pagani I."/>
            <person name="Gabster J."/>
            <person name="Walker C."/>
            <person name="Stolyar S."/>
            <person name="Stahl D."/>
            <person name="Arkin A."/>
            <person name="Dehal P."/>
            <person name="Hazen T."/>
            <person name="Woyke T."/>
        </authorList>
    </citation>
    <scope>NUCLEOTIDE SEQUENCE [LARGE SCALE GENOMIC DNA]</scope>
    <source>
        <strain evidence="1">U5L</strain>
    </source>
</reference>
<organism evidence="1">
    <name type="scientific">Desulfovibrio sp. U5L</name>
    <dbReference type="NCBI Taxonomy" id="596152"/>
    <lineage>
        <taxon>Bacteria</taxon>
        <taxon>Pseudomonadati</taxon>
        <taxon>Thermodesulfobacteriota</taxon>
        <taxon>Desulfovibrionia</taxon>
        <taxon>Desulfovibrionales</taxon>
        <taxon>Desulfovibrionaceae</taxon>
        <taxon>Desulfovibrio</taxon>
    </lineage>
</organism>
<dbReference type="HOGENOM" id="CLU_191328_0_0_7"/>
<sequence length="75" mass="8584">MDQKKSDILTLKDEIITAFRPIEQLFKIMDTSSVEIYGELTRIYAEVGITLCQNFRQKLDAVLSAKSGDTENDQR</sequence>
<accession>I2Q6G8</accession>
<dbReference type="EMBL" id="JH600068">
    <property type="protein sequence ID" value="EIG55374.1"/>
    <property type="molecule type" value="Genomic_DNA"/>
</dbReference>
<name>I2Q6G8_9BACT</name>
<dbReference type="OrthoDB" id="5459059at2"/>
<evidence type="ECO:0000313" key="1">
    <source>
        <dbReference type="EMBL" id="EIG55374.1"/>
    </source>
</evidence>
<protein>
    <submittedName>
        <fullName evidence="1">Uncharacterized protein</fullName>
    </submittedName>
</protein>
<dbReference type="AlphaFoldDB" id="I2Q6G8"/>
<dbReference type="eggNOG" id="ENOG503188F">
    <property type="taxonomic scope" value="Bacteria"/>
</dbReference>
<dbReference type="STRING" id="596152.DesU5LDRAFT_3757"/>